<accession>A0ABW2SH45</accession>
<proteinExistence type="predicted"/>
<dbReference type="Proteomes" id="UP001596457">
    <property type="component" value="Unassembled WGS sequence"/>
</dbReference>
<dbReference type="PROSITE" id="PS51819">
    <property type="entry name" value="VOC"/>
    <property type="match status" value="1"/>
</dbReference>
<dbReference type="RefSeq" id="WP_382203457.1">
    <property type="nucleotide sequence ID" value="NZ_JBHTBZ010000068.1"/>
</dbReference>
<comment type="caution">
    <text evidence="2">The sequence shown here is derived from an EMBL/GenBank/DDBJ whole genome shotgun (WGS) entry which is preliminary data.</text>
</comment>
<dbReference type="InterPro" id="IPR037523">
    <property type="entry name" value="VOC_core"/>
</dbReference>
<dbReference type="InterPro" id="IPR029068">
    <property type="entry name" value="Glyas_Bleomycin-R_OHBP_Dase"/>
</dbReference>
<evidence type="ECO:0000313" key="3">
    <source>
        <dbReference type="Proteomes" id="UP001596457"/>
    </source>
</evidence>
<protein>
    <submittedName>
        <fullName evidence="2">VOC family protein</fullName>
    </submittedName>
</protein>
<dbReference type="CDD" id="cd07262">
    <property type="entry name" value="VOC_like"/>
    <property type="match status" value="1"/>
</dbReference>
<reference evidence="3" key="1">
    <citation type="journal article" date="2019" name="Int. J. Syst. Evol. Microbiol.">
        <title>The Global Catalogue of Microorganisms (GCM) 10K type strain sequencing project: providing services to taxonomists for standard genome sequencing and annotation.</title>
        <authorList>
            <consortium name="The Broad Institute Genomics Platform"/>
            <consortium name="The Broad Institute Genome Sequencing Center for Infectious Disease"/>
            <person name="Wu L."/>
            <person name="Ma J."/>
        </authorList>
    </citation>
    <scope>NUCLEOTIDE SEQUENCE [LARGE SCALE GENOMIC DNA]</scope>
    <source>
        <strain evidence="3">CCUG 53903</strain>
    </source>
</reference>
<dbReference type="PANTHER" id="PTHR35006:SF2">
    <property type="entry name" value="GLYOXALASE FAMILY PROTEIN (AFU_ORTHOLOGUE AFUA_5G14830)"/>
    <property type="match status" value="1"/>
</dbReference>
<dbReference type="SUPFAM" id="SSF54593">
    <property type="entry name" value="Glyoxalase/Bleomycin resistance protein/Dihydroxybiphenyl dioxygenase"/>
    <property type="match status" value="1"/>
</dbReference>
<keyword evidence="3" id="KW-1185">Reference proteome</keyword>
<feature type="domain" description="VOC" evidence="1">
    <location>
        <begin position="1"/>
        <end position="133"/>
    </location>
</feature>
<dbReference type="Pfam" id="PF00903">
    <property type="entry name" value="Glyoxalase"/>
    <property type="match status" value="1"/>
</dbReference>
<dbReference type="Gene3D" id="3.10.180.10">
    <property type="entry name" value="2,3-Dihydroxybiphenyl 1,2-Dioxygenase, domain 1"/>
    <property type="match status" value="1"/>
</dbReference>
<dbReference type="EMBL" id="JBHTBZ010000068">
    <property type="protein sequence ID" value="MFC7462568.1"/>
    <property type="molecule type" value="Genomic_DNA"/>
</dbReference>
<sequence length="137" mass="14924">MIDHMTFRVADIARTKAFYTATLAPLGYRVTYEGHHGGNVLGLGYDDPLTGQTKTDTWFVDGPSPHQGHPVSTGCHLCWTASTREAVDAFHRAALIAGGRDNGPPGLRAHYHPDYYGAFVIDPDGNNIEAVCHHPQL</sequence>
<organism evidence="2 3">
    <name type="scientific">Hydrogenophaga defluvii</name>
    <dbReference type="NCBI Taxonomy" id="249410"/>
    <lineage>
        <taxon>Bacteria</taxon>
        <taxon>Pseudomonadati</taxon>
        <taxon>Pseudomonadota</taxon>
        <taxon>Betaproteobacteria</taxon>
        <taxon>Burkholderiales</taxon>
        <taxon>Comamonadaceae</taxon>
        <taxon>Hydrogenophaga</taxon>
    </lineage>
</organism>
<gene>
    <name evidence="2" type="ORF">ACFQU0_19265</name>
</gene>
<dbReference type="PANTHER" id="PTHR35006">
    <property type="entry name" value="GLYOXALASE FAMILY PROTEIN (AFU_ORTHOLOGUE AFUA_5G14830)"/>
    <property type="match status" value="1"/>
</dbReference>
<evidence type="ECO:0000259" key="1">
    <source>
        <dbReference type="PROSITE" id="PS51819"/>
    </source>
</evidence>
<evidence type="ECO:0000313" key="2">
    <source>
        <dbReference type="EMBL" id="MFC7462568.1"/>
    </source>
</evidence>
<dbReference type="InterPro" id="IPR004360">
    <property type="entry name" value="Glyas_Fos-R_dOase_dom"/>
</dbReference>
<name>A0ABW2SH45_9BURK</name>